<keyword evidence="2" id="KW-1185">Reference proteome</keyword>
<protein>
    <submittedName>
        <fullName evidence="1">Uncharacterized protein</fullName>
    </submittedName>
</protein>
<dbReference type="OrthoDB" id="4845846at2759"/>
<reference evidence="1" key="1">
    <citation type="journal article" date="2021" name="Nat. Commun.">
        <title>Genetic determinants of endophytism in the Arabidopsis root mycobiome.</title>
        <authorList>
            <person name="Mesny F."/>
            <person name="Miyauchi S."/>
            <person name="Thiergart T."/>
            <person name="Pickel B."/>
            <person name="Atanasova L."/>
            <person name="Karlsson M."/>
            <person name="Huettel B."/>
            <person name="Barry K.W."/>
            <person name="Haridas S."/>
            <person name="Chen C."/>
            <person name="Bauer D."/>
            <person name="Andreopoulos W."/>
            <person name="Pangilinan J."/>
            <person name="LaButti K."/>
            <person name="Riley R."/>
            <person name="Lipzen A."/>
            <person name="Clum A."/>
            <person name="Drula E."/>
            <person name="Henrissat B."/>
            <person name="Kohler A."/>
            <person name="Grigoriev I.V."/>
            <person name="Martin F.M."/>
            <person name="Hacquard S."/>
        </authorList>
    </citation>
    <scope>NUCLEOTIDE SEQUENCE</scope>
    <source>
        <strain evidence="1">MPI-SDFR-AT-0068</strain>
    </source>
</reference>
<name>A0A8K0RRI6_9HYPO</name>
<evidence type="ECO:0000313" key="1">
    <source>
        <dbReference type="EMBL" id="KAH7239545.1"/>
    </source>
</evidence>
<dbReference type="AlphaFoldDB" id="A0A8K0RRI6"/>
<gene>
    <name evidence="1" type="ORF">BKA59DRAFT_402980</name>
</gene>
<proteinExistence type="predicted"/>
<accession>A0A8K0RRI6</accession>
<dbReference type="EMBL" id="JAGPXF010000006">
    <property type="protein sequence ID" value="KAH7239545.1"/>
    <property type="molecule type" value="Genomic_DNA"/>
</dbReference>
<dbReference type="Proteomes" id="UP000813427">
    <property type="component" value="Unassembled WGS sequence"/>
</dbReference>
<organism evidence="1 2">
    <name type="scientific">Fusarium tricinctum</name>
    <dbReference type="NCBI Taxonomy" id="61284"/>
    <lineage>
        <taxon>Eukaryota</taxon>
        <taxon>Fungi</taxon>
        <taxon>Dikarya</taxon>
        <taxon>Ascomycota</taxon>
        <taxon>Pezizomycotina</taxon>
        <taxon>Sordariomycetes</taxon>
        <taxon>Hypocreomycetidae</taxon>
        <taxon>Hypocreales</taxon>
        <taxon>Nectriaceae</taxon>
        <taxon>Fusarium</taxon>
        <taxon>Fusarium tricinctum species complex</taxon>
    </lineage>
</organism>
<sequence>MYCQLAIVNTKKYIREVYTPFNRYDNCSNDTEINAIFTWQSRYRPLQRRIIYRLNEAYPSRLQPLLL</sequence>
<evidence type="ECO:0000313" key="2">
    <source>
        <dbReference type="Proteomes" id="UP000813427"/>
    </source>
</evidence>
<comment type="caution">
    <text evidence="1">The sequence shown here is derived from an EMBL/GenBank/DDBJ whole genome shotgun (WGS) entry which is preliminary data.</text>
</comment>